<keyword evidence="6" id="KW-0406">Ion transport</keyword>
<feature type="domain" description="Calx-beta" evidence="8">
    <location>
        <begin position="3116"/>
        <end position="3219"/>
    </location>
</feature>
<accession>A0A1P8W8R6</accession>
<dbReference type="GO" id="GO:0016020">
    <property type="term" value="C:membrane"/>
    <property type="evidence" value="ECO:0007669"/>
    <property type="project" value="InterPro"/>
</dbReference>
<proteinExistence type="predicted"/>
<dbReference type="EMBL" id="CP017641">
    <property type="protein sequence ID" value="APZ90449.1"/>
    <property type="molecule type" value="Genomic_DNA"/>
</dbReference>
<feature type="domain" description="Calx-beta" evidence="8">
    <location>
        <begin position="2432"/>
        <end position="2533"/>
    </location>
</feature>
<comment type="subcellular location">
    <subcellularLocation>
        <location evidence="1">Secreted</location>
    </subcellularLocation>
</comment>
<dbReference type="InterPro" id="IPR033764">
    <property type="entry name" value="Sdr_B"/>
</dbReference>
<dbReference type="Pfam" id="PF17210">
    <property type="entry name" value="SdrD_B"/>
    <property type="match status" value="1"/>
</dbReference>
<keyword evidence="4" id="KW-0677">Repeat</keyword>
<keyword evidence="5" id="KW-0106">Calcium</keyword>
<dbReference type="Proteomes" id="UP000187735">
    <property type="component" value="Chromosome"/>
</dbReference>
<dbReference type="PANTHER" id="PTHR11878:SF65">
    <property type="entry name" value="NA_CA-EXCHANGE PROTEIN, ISOFORM G"/>
    <property type="match status" value="1"/>
</dbReference>
<keyword evidence="3" id="KW-0732">Signal</keyword>
<feature type="domain" description="Calx-beta" evidence="8">
    <location>
        <begin position="2099"/>
        <end position="2198"/>
    </location>
</feature>
<feature type="domain" description="Calx-beta" evidence="8">
    <location>
        <begin position="449"/>
        <end position="541"/>
    </location>
</feature>
<evidence type="ECO:0000256" key="7">
    <source>
        <dbReference type="SAM" id="MobiDB-lite"/>
    </source>
</evidence>
<evidence type="ECO:0000256" key="5">
    <source>
        <dbReference type="ARBA" id="ARBA00022837"/>
    </source>
</evidence>
<evidence type="ECO:0000256" key="6">
    <source>
        <dbReference type="ARBA" id="ARBA00023065"/>
    </source>
</evidence>
<dbReference type="InterPro" id="IPR013783">
    <property type="entry name" value="Ig-like_fold"/>
</dbReference>
<keyword evidence="10" id="KW-1185">Reference proteome</keyword>
<dbReference type="CDD" id="cd15482">
    <property type="entry name" value="Sialidase_non-viral"/>
    <property type="match status" value="1"/>
</dbReference>
<dbReference type="GO" id="GO:0007154">
    <property type="term" value="P:cell communication"/>
    <property type="evidence" value="ECO:0007669"/>
    <property type="project" value="InterPro"/>
</dbReference>
<dbReference type="KEGG" id="fmr:Fuma_00023"/>
<feature type="domain" description="Calx-beta" evidence="8">
    <location>
        <begin position="2321"/>
        <end position="2419"/>
    </location>
</feature>
<name>A0A1P8W8R6_9PLAN</name>
<dbReference type="GO" id="GO:0005576">
    <property type="term" value="C:extracellular region"/>
    <property type="evidence" value="ECO:0007669"/>
    <property type="project" value="UniProtKB-SubCell"/>
</dbReference>
<feature type="domain" description="Calx-beta" evidence="8">
    <location>
        <begin position="1320"/>
        <end position="1418"/>
    </location>
</feature>
<sequence length="4754" mass="488034">MARSNQGPKLTDFLARMFGKSSRTPDRPSRRRREMRRQKTTEQLESRALLTLVGIDFGGGTTPTNWTAFSGTSDVSLNDLVDESGTATAIDVAIDIDTSAGIYDSFAPPATELPSHTQSLAGIDRAYTDQGNIELTFSDLGAGQLYEVYVFAGDRLASDQRVVISEPTSGTTLTQFTQPHDANQLVVNGEVGASNRALSSYAVFARADSNGEMKVRVDSSANPTGFFGLAGVALQANSSVVPDVSIGDVVVNESDGTAAFPVSLSAPAVSDTTLTLTTTDGSAVAGQDYVTTTAQVTIPRGATTATATFDVAIVDDADVEADETFVVSVASVDSGVVGGITDTGTGTIAANDAALTVSIAASEVAEGAGAAAATATVTRNSDTSAPLTVFLTSSDTSEASVPVSVVIAAGQATSPAFDITAIDDGLVDGTQTVNITATSTSHAAGSASLDVTDDDTPALTLSIFASAVSESAGPAATTATVTRNTDTTEALVVDLSSSDVTAATVTNSVTIAAGATSATFDISAVDDTLIDGTQTVTISASATVVYQGANTTIQASSDIGILDDDLGGWNAEGPFSATNGQTENVAPNGEIVGAIHTVIAHPTDPDVVYVGAVNGGVWRTNNATAVNPSWTPLTDDMPSQSISALVWDTADTTNQTIYAGTGRQSSYAQTGNERVGLLKSTDGGNSWQVLDGNGELAGANISGIAANGNTVVVSVNVADSYTYSNVGIFRSTDGGATFEQVSIDDGSATGLPGGVSYDLVVDPTNPDIMYTNQVFSIVANGLYKSIDGGASWNKVSSAAVDAFITDFNSNLEMAVGHHNNVYAGIVEFGAPVAFFRSGDGGATWVQLDDPVTFENTGDVGLNPRGSKGPTAGDNPTPAEIAGGQGSIHFSIVADPTDPNIVYVGGDRQPRQNEDTGSFPNSIGAQDFTGRLFRGDASLAAGSQWVHLTHRDDMGAAGGGTASSSAPHADSREMTFDANGDLLEVDDGGIYRRTDPRSNQGDWFAMTGDLQVTEVHDVAYDSVSNTLMTGNQDTGTTYQPGQGSTQWVSLSTADGGDVVIDDRSLAAGGQSIRYSSFQNLSAFRRTVWDAAGNLVSTSFPALTGFTGGVFRTPVELNSIDPSRLVIQGAGETFETLDQGSTATSLNAGGIGNQIYQNALAYGGRKNGTDNADVLWVGSGDDVLVRTAGGAALAPTASDPTSDLIVDLTIDPDDWASAAIVTRNEVQVTTDTGASWFDVTGDLFTSFPNSAIYSVSYIANAVSDALIVGTNMGVFGSFVSTIGTWFEVGGGMPNVIAFDMEYDATDDVLAVGTLGRGAWSLQNARSALPTTPDVSIGDVTVNENDGVASFMVTLATPAVVPTTLTLTTVDGTALAGQDYTATTATVEIPAGATTATTTFDVPLINDTNPELPASFSVVVQTVETGSVGDTSVVAAGIINDDDATITVSIADASITEPGGANPSTTAIVTRNTDISGPLDVMLMSDDTSEATVVGMVTIPAGQPSAVFDITAVADLFVDGTQTVTITPTAAGHVSVADTVDVTDEDVPTLTITILADSINEADGPAATRAMVTRNTDVAADLTVNLVSSDTTEATVASSITIFAGNQTSASFPINAIDDAVIDGAQVVTITASLTGFISGSDSVTVLDDETKLVRLAIDPLTLSEEGGTAAVRAVLNEASTADVTVTMMLSGSATITGPGTDFSMSTLTLTVPAGQLQSPPATITGLSDALDEPDETVVISIDPNSVVNATIDPVFLNATATILDDDAPPLVTLTPSDTAVIEGEDVVYTLELSAASSFDVTVNLALGGTATATGASRDFLDPAPGLQIVIPAGQTQATVSIETVDDALSEGVETIILGITGVVNGTAGNPSQRTVQINDNDPLPTVTFTVDNASIIENLGQATFTARLSEPSGQTVTIDLAKLGLATENVDYTISHSQLVIPAGQMVATTKVTATSDAIDEHDENVLLRFANVTNATVVGTVEAQTTILDDDIAPTVSLSSSVASIPEDGGTFTFFATLNAVSGKDVTVNLMLRGTATDGVDYTRTPTSPTSNLTVVIPAGSTSVPIDVSVTDDTLDEFDELVVIEFVSVVNAVENIVQQASTTIVDNDAPATVTLQVAPAAISEAGTLTSTVTASLSAPSGKEVRVTLGMSGNAVRNTDYTIDSTTIVIPAGSTTGTATITPIDDLLDEFDETVVVDITAVVNGTEDGQQQVEVAILDNEAVPRIDLAASDAFIPETGGTATFTATLSEISGRDVTVTLSPTGNATLGVDYSDPGTQIVIQAGQLAGSVTMNALPDALNEFDETVTLTIDSADFASIGTASQLVTIVDDDPIPSLTIAADAASYSESAASANFTLTLSEVSGRDVTVAFNTGGDASAGGDYVDPGTQIVIPAGQQSVPLPITLLSDDRDENDEQLTVNLTFADYASPGTTVSATTLLIDDDATPTVTLSFDPATIAEAGETSTRLIATLSAPSNLPITLDVSLAGTALGSGVDYNAGPQSLVIAPGEETAEIIISAVDDSLFEQPRDVIVASVGSASNTIWDGNSVTAEIIDNDLRTLTLTIAPGTVNEIDGAAAATATLTRNTRTDSQLTVTLFSDDVGEASVQSTIIIPVGASAVTFPVNSVNDGVLDGTQTVTVTASSPGYVSGVDTVDVEDATVGVGLEVSEISVSESGSPQITVTARTQNPAVGDQTVDINVNGLNITAGDYTLSNTRITIPSGQTTGTATLQILDDQLVESTSEILNVTMSNLSSGLALTGANSAAVEIIDNDTALVSVNDVTSVEANTGLRTYTFTVSTTNASDRPYSVGFNTVDGTATVADGDYTSANGTINFNGQANETHTVVVQVNGDRKVELDETFTLQLSNIQSGTNSVAFDVGGDQGTGTIANNDSGTISIGDVTLQEGNTGDTSFVFTVSLDAEIGNSISLIHDTADGTATSAGGDYTPIVVGSTTFNANTGGPQTASIEVLVSGDSMVELNEAFLLNLSNLVTGGLNVTLANTSATGTITNDDASNISVDSPTVVEADAGTSQMVFTITLNGAVDVPVTVDYITADGTALTSDGDYVGAAAAGLSFSGADGEIKTVAVTINGDTKVERNETFELVLRNLVAAGRNVTIAGPGVGTIQNDESATISIDDVVLDEGNAGVTTATFTVTLVGEVDSPVSIDYATAADTASDADNDYAAASGTLTFPPNLGSPLTQTFSVLITGDEKVEHDESFFINLTNLAAAGRDVSVIDNQATVTINDDDSATIAIDNVAVSEGVTGDSVVTFTVSLDAEVADDVTLDYATADDRATTADGDYTSSSGGLTFAANSGGPQTQTFEVTVHGDQKVELNETFFANLSNLNNSGVNVSVADAQGVGTITNDDVATITIDDVTQNEGDAGTSIFTFTISLEGEVDANVGLVARTSAGTASPTDGDYAAGSATNLLFNAGNGRSQTQTVSVTVNGDEKVELDETFFVDLSGLSASGRAVSVTDSRGVGRIVNDDAATLTINDVTLQEGSSGNTAFEFTVTMSGEVDVPVQYGYVTADDTATAADGDFAEITAGSDAFVANNGVGPQTRTITVQVAGDGRVESDEAFLAILNSVNAAGRNVTIADAQGMGNIIDDDTATISIDDVTIAEGDAGTTDFVFTVTLSNEVSSPVSINYDTVEGTATVSGNDFVANTGNVLTFAANAGDGPQTLTFAVTVNGDATVERDETFQVDLSGLVTNGQAITLADSQGLGAITNDETAGIIIDDVSRSEGNSGTTNYVFTVTLEANVDTAFNLDFTTADSTADASDFSSTSGTLSFAGAAGETQSLSVSVVGDNTVELDEAFFVNLTNLAANGRNIALTKAQGVGTIVNDDAATISIVDSTTMEGNSGTPVTTLLVRLNGTIDTPVTLDFQTQDGTATVVGNDYTEASGTITLPAGTNPETTIQVNVRGDVLIEQNEAFFVDLTNLDAGGRNVTLTDSRGQVTVNNDDFVNVTITDAQVVEQQSPNRSFLSFTVRRDNASIPIDIDFVTVDGTATVADGDYLARNGTLSFPANSPLTANVVVEVIGDHRLEPDEILYVDISSSMFGVQIANPRAVGTIVQDDGFISGQKWHDIDADGVRDANEPGLDGWVIQVLNDQGDVVTSATTGSIDLNNDGSIDPITEQGLYNIPTGAGTWTISEVMQQGWRQTSPNSGNAQAYELDQERGLRFTGSYFENWGGLGEKWLFGDDGWTFITPNGDVFEWNGSPRENLSGDLIVGLGEIFHSNPALLFNAQPPGNRTVTVETNQTTSGINFGNAPTGVIEGQKFHDVDANGQRDSSEPYLNGWTITLRDESGNIVATTTTADIDRNGNGSIDPTRERGVYRFENLLPGNYTVSEERRAGWIQSGDGGIFAGAAYDLNQQRNFREAKFDFLNWGGRNEKWLWSDVGWHFVTPDGSIYEWDGSPRTNLTGTLVSRLNASYFQDLSLLYNAAQPADYTVSITGQEVTGLNFANTLAHNGTGQGNVQVTVNGSNAQISGDAQKNTIVVYTAADGSVMIAGAGSTSINGSAAPFLLSTNGTLASLNVSLSSGDDQLVLSGITAGSLDVQTGGGLDLVTIDNVVINGSATIGNSSGVDEHRIHGSDFGSLNVNTGGLVSLQNSEVDGELAVVGSSTPTTVFVQGSTVDGNVDIETGSGADAIIANRSSFGANVSVNSGGGNDLLTLRASQVAGNLVADGRGNNDQIGISNGSTVNGSATVRGGSGSDTFATDGTVAGSPTLTRIESTINSDLENLIDLALSNFDDLLLEL</sequence>
<dbReference type="InterPro" id="IPR003644">
    <property type="entry name" value="Calx_beta"/>
</dbReference>
<evidence type="ECO:0000313" key="9">
    <source>
        <dbReference type="EMBL" id="APZ90449.1"/>
    </source>
</evidence>
<feature type="domain" description="Calx-beta" evidence="8">
    <location>
        <begin position="2999"/>
        <end position="3101"/>
    </location>
</feature>
<feature type="region of interest" description="Disordered" evidence="7">
    <location>
        <begin position="856"/>
        <end position="882"/>
    </location>
</feature>
<evidence type="ECO:0000313" key="10">
    <source>
        <dbReference type="Proteomes" id="UP000187735"/>
    </source>
</evidence>
<dbReference type="InterPro" id="IPR015943">
    <property type="entry name" value="WD40/YVTN_repeat-like_dom_sf"/>
</dbReference>
<dbReference type="Gene3D" id="2.60.40.2030">
    <property type="match status" value="23"/>
</dbReference>
<feature type="region of interest" description="Disordered" evidence="7">
    <location>
        <begin position="1"/>
        <end position="43"/>
    </location>
</feature>
<evidence type="ECO:0000256" key="2">
    <source>
        <dbReference type="ARBA" id="ARBA00022525"/>
    </source>
</evidence>
<protein>
    <submittedName>
        <fullName evidence="9">Sodium/calcium exchanger 1</fullName>
    </submittedName>
</protein>
<evidence type="ECO:0000256" key="3">
    <source>
        <dbReference type="ARBA" id="ARBA00022729"/>
    </source>
</evidence>
<feature type="domain" description="Calx-beta" evidence="8">
    <location>
        <begin position="2879"/>
        <end position="2983"/>
    </location>
</feature>
<dbReference type="SUPFAM" id="SSF110296">
    <property type="entry name" value="Oligoxyloglucan reducing end-specific cellobiohydrolase"/>
    <property type="match status" value="2"/>
</dbReference>
<dbReference type="Gene3D" id="2.60.40.10">
    <property type="entry name" value="Immunoglobulins"/>
    <property type="match status" value="2"/>
</dbReference>
<gene>
    <name evidence="9" type="ORF">Fuma_00023</name>
</gene>
<dbReference type="Pfam" id="PF03160">
    <property type="entry name" value="Calx-beta"/>
    <property type="match status" value="15"/>
</dbReference>
<keyword evidence="6" id="KW-0813">Transport</keyword>
<dbReference type="InterPro" id="IPR051171">
    <property type="entry name" value="CaCA"/>
</dbReference>
<feature type="domain" description="Calx-beta" evidence="8">
    <location>
        <begin position="3354"/>
        <end position="3458"/>
    </location>
</feature>
<dbReference type="STRING" id="1891926.Fuma_00023"/>
<dbReference type="PANTHER" id="PTHR11878">
    <property type="entry name" value="SODIUM/CALCIUM EXCHANGER"/>
    <property type="match status" value="1"/>
</dbReference>
<dbReference type="SUPFAM" id="SSF141072">
    <property type="entry name" value="CalX-like"/>
    <property type="match status" value="26"/>
</dbReference>
<reference evidence="9 10" key="1">
    <citation type="journal article" date="2016" name="Front. Microbiol.">
        <title>Fuerstia marisgermanicae gen. nov., sp. nov., an Unusual Member of the Phylum Planctomycetes from the German Wadden Sea.</title>
        <authorList>
            <person name="Kohn T."/>
            <person name="Heuer A."/>
            <person name="Jogler M."/>
            <person name="Vollmers J."/>
            <person name="Boedeker C."/>
            <person name="Bunk B."/>
            <person name="Rast P."/>
            <person name="Borchert D."/>
            <person name="Glockner I."/>
            <person name="Freese H.M."/>
            <person name="Klenk H.P."/>
            <person name="Overmann J."/>
            <person name="Kaster A.K."/>
            <person name="Rohde M."/>
            <person name="Wiegand S."/>
            <person name="Jogler C."/>
        </authorList>
    </citation>
    <scope>NUCLEOTIDE SEQUENCE [LARGE SCALE GENOMIC DNA]</scope>
    <source>
        <strain evidence="9 10">NH11</strain>
    </source>
</reference>
<feature type="domain" description="Calx-beta" evidence="8">
    <location>
        <begin position="1982"/>
        <end position="2086"/>
    </location>
</feature>
<dbReference type="InterPro" id="IPR038081">
    <property type="entry name" value="CalX-like_sf"/>
</dbReference>
<dbReference type="Gene3D" id="2.130.10.10">
    <property type="entry name" value="YVTN repeat-like/Quinoprotein amine dehydrogenase"/>
    <property type="match status" value="3"/>
</dbReference>
<feature type="domain" description="Calx-beta" evidence="8">
    <location>
        <begin position="1756"/>
        <end position="1858"/>
    </location>
</feature>
<dbReference type="SMART" id="SM00237">
    <property type="entry name" value="Calx_beta"/>
    <property type="match status" value="20"/>
</dbReference>
<feature type="domain" description="Calx-beta" evidence="8">
    <location>
        <begin position="2760"/>
        <end position="2861"/>
    </location>
</feature>
<dbReference type="SUPFAM" id="SSF117074">
    <property type="entry name" value="Hypothetical protein PA1324"/>
    <property type="match status" value="1"/>
</dbReference>
<feature type="domain" description="Calx-beta" evidence="8">
    <location>
        <begin position="3235"/>
        <end position="3338"/>
    </location>
</feature>
<organism evidence="9 10">
    <name type="scientific">Fuerstiella marisgermanici</name>
    <dbReference type="NCBI Taxonomy" id="1891926"/>
    <lineage>
        <taxon>Bacteria</taxon>
        <taxon>Pseudomonadati</taxon>
        <taxon>Planctomycetota</taxon>
        <taxon>Planctomycetia</taxon>
        <taxon>Planctomycetales</taxon>
        <taxon>Planctomycetaceae</taxon>
        <taxon>Fuerstiella</taxon>
    </lineage>
</organism>
<keyword evidence="2" id="KW-0964">Secreted</keyword>
<feature type="domain" description="Calx-beta" evidence="8">
    <location>
        <begin position="3724"/>
        <end position="3815"/>
    </location>
</feature>
<evidence type="ECO:0000256" key="1">
    <source>
        <dbReference type="ARBA" id="ARBA00004613"/>
    </source>
</evidence>
<evidence type="ECO:0000259" key="8">
    <source>
        <dbReference type="SMART" id="SM00237"/>
    </source>
</evidence>
<feature type="domain" description="Calx-beta" evidence="8">
    <location>
        <begin position="344"/>
        <end position="436"/>
    </location>
</feature>
<feature type="domain" description="Calx-beta" evidence="8">
    <location>
        <begin position="3595"/>
        <end position="3700"/>
    </location>
</feature>
<feature type="domain" description="Calx-beta" evidence="8">
    <location>
        <begin position="3958"/>
        <end position="4049"/>
    </location>
</feature>
<evidence type="ECO:0000256" key="4">
    <source>
        <dbReference type="ARBA" id="ARBA00022737"/>
    </source>
</evidence>
<dbReference type="GO" id="GO:0030001">
    <property type="term" value="P:metal ion transport"/>
    <property type="evidence" value="ECO:0007669"/>
    <property type="project" value="TreeGrafter"/>
</dbReference>
<feature type="domain" description="Calx-beta" evidence="8">
    <location>
        <begin position="1871"/>
        <end position="1969"/>
    </location>
</feature>
<feature type="domain" description="Calx-beta" evidence="8">
    <location>
        <begin position="3831"/>
        <end position="3932"/>
    </location>
</feature>
<feature type="domain" description="Calx-beta" evidence="8">
    <location>
        <begin position="235"/>
        <end position="330"/>
    </location>
</feature>